<comment type="similarity">
    <text evidence="1">Belongs to the glycosyl hydrolase 13 family.</text>
</comment>
<dbReference type="InterPro" id="IPR017853">
    <property type="entry name" value="GH"/>
</dbReference>
<dbReference type="Gene3D" id="2.60.40.1180">
    <property type="entry name" value="Golgi alpha-mannosidase II"/>
    <property type="match status" value="1"/>
</dbReference>
<dbReference type="SUPFAM" id="SSF51011">
    <property type="entry name" value="Glycosyl hydrolase domain"/>
    <property type="match status" value="1"/>
</dbReference>
<dbReference type="SUPFAM" id="SSF51445">
    <property type="entry name" value="(Trans)glycosidases"/>
    <property type="match status" value="1"/>
</dbReference>
<evidence type="ECO:0000259" key="2">
    <source>
        <dbReference type="Pfam" id="PF09154"/>
    </source>
</evidence>
<keyword evidence="4" id="KW-1185">Reference proteome</keyword>
<dbReference type="Gene3D" id="3.20.20.80">
    <property type="entry name" value="Glycosidases"/>
    <property type="match status" value="1"/>
</dbReference>
<dbReference type="GO" id="GO:0004553">
    <property type="term" value="F:hydrolase activity, hydrolyzing O-glycosyl compounds"/>
    <property type="evidence" value="ECO:0007669"/>
    <property type="project" value="InterPro"/>
</dbReference>
<sequence length="285" mass="32251">MIKWGEWVQRETGAAGFRFDAIKHIDEDFIADFVREVRDKLDNPDLFCVGEFWKQDVGSLEAYLDRFPEQMSLFDAPLHDTFKEAGDAGENFDLRQIWDGSLVQKRPVDAVTLVCNHDTQPTQALEAPVATWFAPLAYSLILLRGDGYPCVFAGDLWGCNSDPKVDPINQLGDLIRARKEFAWSNGPTRDYWDHANCVGWVREGDKDHDGCAVVICNGTGEGEKRMQLPGGDEHKGEVWVDLLGWYQGEVTIEDDGWANFKCPLKSVSVWTKKDARGKEAFMKKE</sequence>
<reference evidence="3 4" key="1">
    <citation type="submission" date="2021-12" db="EMBL/GenBank/DDBJ databases">
        <title>High titer production of polyol ester of fatty acids by Rhodotorula paludigena BS15 towards product separation-free biomass refinery.</title>
        <authorList>
            <person name="Mano J."/>
            <person name="Ono H."/>
            <person name="Tanaka T."/>
            <person name="Naito K."/>
            <person name="Sushida H."/>
            <person name="Ike M."/>
            <person name="Tokuyasu K."/>
            <person name="Kitaoka M."/>
        </authorList>
    </citation>
    <scope>NUCLEOTIDE SEQUENCE [LARGE SCALE GENOMIC DNA]</scope>
    <source>
        <strain evidence="3 4">BS15</strain>
    </source>
</reference>
<dbReference type="Proteomes" id="UP001342314">
    <property type="component" value="Unassembled WGS sequence"/>
</dbReference>
<dbReference type="AlphaFoldDB" id="A0AAV5GQW5"/>
<evidence type="ECO:0000256" key="1">
    <source>
        <dbReference type="ARBA" id="ARBA00008061"/>
    </source>
</evidence>
<dbReference type="Pfam" id="PF09154">
    <property type="entry name" value="Alpha-amy_C_pro"/>
    <property type="match status" value="1"/>
</dbReference>
<gene>
    <name evidence="3" type="ORF">Rhopal_004438-T1</name>
</gene>
<accession>A0AAV5GQW5</accession>
<organism evidence="3 4">
    <name type="scientific">Rhodotorula paludigena</name>
    <dbReference type="NCBI Taxonomy" id="86838"/>
    <lineage>
        <taxon>Eukaryota</taxon>
        <taxon>Fungi</taxon>
        <taxon>Dikarya</taxon>
        <taxon>Basidiomycota</taxon>
        <taxon>Pucciniomycotina</taxon>
        <taxon>Microbotryomycetes</taxon>
        <taxon>Sporidiobolales</taxon>
        <taxon>Sporidiobolaceae</taxon>
        <taxon>Rhodotorula</taxon>
    </lineage>
</organism>
<proteinExistence type="inferred from homology"/>
<dbReference type="EMBL" id="BQKY01000008">
    <property type="protein sequence ID" value="GJN91417.1"/>
    <property type="molecule type" value="Genomic_DNA"/>
</dbReference>
<dbReference type="InterPro" id="IPR015237">
    <property type="entry name" value="Alpha-amylase_C_pro"/>
</dbReference>
<dbReference type="InterPro" id="IPR013780">
    <property type="entry name" value="Glyco_hydro_b"/>
</dbReference>
<protein>
    <recommendedName>
        <fullName evidence="2">Alpha-amylase C-terminal prokaryotic domain-containing protein</fullName>
    </recommendedName>
</protein>
<evidence type="ECO:0000313" key="3">
    <source>
        <dbReference type="EMBL" id="GJN91417.1"/>
    </source>
</evidence>
<comment type="caution">
    <text evidence="3">The sequence shown here is derived from an EMBL/GenBank/DDBJ whole genome shotgun (WGS) entry which is preliminary data.</text>
</comment>
<feature type="domain" description="Alpha-amylase C-terminal prokaryotic" evidence="2">
    <location>
        <begin position="239"/>
        <end position="271"/>
    </location>
</feature>
<name>A0AAV5GQW5_9BASI</name>
<dbReference type="PANTHER" id="PTHR43447">
    <property type="entry name" value="ALPHA-AMYLASE"/>
    <property type="match status" value="1"/>
</dbReference>
<evidence type="ECO:0000313" key="4">
    <source>
        <dbReference type="Proteomes" id="UP001342314"/>
    </source>
</evidence>